<dbReference type="InterPro" id="IPR036390">
    <property type="entry name" value="WH_DNA-bd_sf"/>
</dbReference>
<accession>A0ABS4GXJ4</accession>
<gene>
    <name evidence="1" type="ORF">J2Z37_005020</name>
</gene>
<dbReference type="Proteomes" id="UP001519343">
    <property type="component" value="Unassembled WGS sequence"/>
</dbReference>
<evidence type="ECO:0000313" key="2">
    <source>
        <dbReference type="Proteomes" id="UP001519343"/>
    </source>
</evidence>
<protein>
    <submittedName>
        <fullName evidence="1">Transcriptional regulator</fullName>
    </submittedName>
</protein>
<dbReference type="EMBL" id="JAGGKT010000035">
    <property type="protein sequence ID" value="MBP1935000.1"/>
    <property type="molecule type" value="Genomic_DNA"/>
</dbReference>
<evidence type="ECO:0000313" key="1">
    <source>
        <dbReference type="EMBL" id="MBP1935000.1"/>
    </source>
</evidence>
<reference evidence="1 2" key="1">
    <citation type="submission" date="2021-03" db="EMBL/GenBank/DDBJ databases">
        <title>Genomic Encyclopedia of Type Strains, Phase IV (KMG-IV): sequencing the most valuable type-strain genomes for metagenomic binning, comparative biology and taxonomic classification.</title>
        <authorList>
            <person name="Goeker M."/>
        </authorList>
    </citation>
    <scope>NUCLEOTIDE SEQUENCE [LARGE SCALE GENOMIC DNA]</scope>
    <source>
        <strain evidence="1 2">DSM 24738</strain>
    </source>
</reference>
<comment type="caution">
    <text evidence="1">The sequence shown here is derived from an EMBL/GenBank/DDBJ whole genome shotgun (WGS) entry which is preliminary data.</text>
</comment>
<dbReference type="SUPFAM" id="SSF46785">
    <property type="entry name" value="Winged helix' DNA-binding domain"/>
    <property type="match status" value="1"/>
</dbReference>
<name>A0ABS4GXJ4_9BACL</name>
<keyword evidence="2" id="KW-1185">Reference proteome</keyword>
<organism evidence="1 2">
    <name type="scientific">Ammoniphilus resinae</name>
    <dbReference type="NCBI Taxonomy" id="861532"/>
    <lineage>
        <taxon>Bacteria</taxon>
        <taxon>Bacillati</taxon>
        <taxon>Bacillota</taxon>
        <taxon>Bacilli</taxon>
        <taxon>Bacillales</taxon>
        <taxon>Paenibacillaceae</taxon>
        <taxon>Aneurinibacillus group</taxon>
        <taxon>Ammoniphilus</taxon>
    </lineage>
</organism>
<dbReference type="Gene3D" id="1.10.10.10">
    <property type="entry name" value="Winged helix-like DNA-binding domain superfamily/Winged helix DNA-binding domain"/>
    <property type="match status" value="1"/>
</dbReference>
<proteinExistence type="predicted"/>
<dbReference type="InterPro" id="IPR036388">
    <property type="entry name" value="WH-like_DNA-bd_sf"/>
</dbReference>
<dbReference type="RefSeq" id="WP_209812965.1">
    <property type="nucleotide sequence ID" value="NZ_JAGGKT010000035.1"/>
</dbReference>
<sequence>MNEQMVDILMNVKTRFNEDLEKSDGDISTIEKFFAECVWKKDFSHIEHITKFLEVEFLDEVEDENELQKKSYILGKIHAMIEIANYLSLPREVEEKVQQLTQNQQKLLTYIFHEGQVTPSQINTALEINNKQLVSNVLRELRLKDLIYVIPAGKKRWYTISPLGKEVIGHYSEIGVTVEEKVLDHKDSMEVEHKKETEREKPLENSLDQVIFNFYHDFTSNQVKYKNSWKQAKNRTVYAGNAERHVAKDSSDEIAVLIGGGRVSHLRKAPKLPKSAGANRIIGYLNTNVGEDYLAREDQGDSLILEDYFTRKGDSSGVHRKGSKLFDGSKLLV</sequence>